<accession>A0A2B0U683</accession>
<evidence type="ECO:0000313" key="3">
    <source>
        <dbReference type="Proteomes" id="UP000224076"/>
    </source>
</evidence>
<comment type="caution">
    <text evidence="2">The sequence shown here is derived from an EMBL/GenBank/DDBJ whole genome shotgun (WGS) entry which is preliminary data.</text>
</comment>
<dbReference type="RefSeq" id="WP_098498949.1">
    <property type="nucleotide sequence ID" value="NZ_NUXC01000010.1"/>
</dbReference>
<proteinExistence type="predicted"/>
<dbReference type="Proteomes" id="UP000224076">
    <property type="component" value="Unassembled WGS sequence"/>
</dbReference>
<dbReference type="AlphaFoldDB" id="A0A2B0U683"/>
<feature type="chain" id="PRO_5013378391" evidence="1">
    <location>
        <begin position="23"/>
        <end position="297"/>
    </location>
</feature>
<evidence type="ECO:0000313" key="2">
    <source>
        <dbReference type="EMBL" id="PFU43522.1"/>
    </source>
</evidence>
<gene>
    <name evidence="2" type="ORF">COK86_10860</name>
</gene>
<evidence type="ECO:0000256" key="1">
    <source>
        <dbReference type="SAM" id="SignalP"/>
    </source>
</evidence>
<reference evidence="2 3" key="1">
    <citation type="submission" date="2017-09" db="EMBL/GenBank/DDBJ databases">
        <title>Large-scale bioinformatics analysis of Bacillus genomes uncovers conserved roles of natural products in bacterial physiology.</title>
        <authorList>
            <consortium name="Agbiome Team Llc"/>
            <person name="Bleich R.M."/>
            <person name="Grubbs K.J."/>
            <person name="Santa Maria K.C."/>
            <person name="Allen S.E."/>
            <person name="Farag S."/>
            <person name="Shank E.A."/>
            <person name="Bowers A."/>
        </authorList>
    </citation>
    <scope>NUCLEOTIDE SEQUENCE [LARGE SCALE GENOMIC DNA]</scope>
    <source>
        <strain evidence="2 3">AFS061806</strain>
    </source>
</reference>
<protein>
    <submittedName>
        <fullName evidence="2">S-layer protein</fullName>
    </submittedName>
</protein>
<name>A0A2B0U683_BACCE</name>
<sequence>MKKWLALFVFGIVSLFATSAYAESYETTKTLKVYESRSFNSPVKKELQPGEMVYVTNRHPNGWWKISGGFIAPEGAQVEINRTFEAFDWINMDSAKYVFGPQTVIARDGTLRGEILIDTYLGQKWTSVNGMPQIMKQNFAAYSSPEAKNPDAWFAPQTVNILQTKENGWSLINTYLGPKWIVRYPHVEHINRDFYGYNEPKYMHYGVQFSAQSVRVLQQGENGWKKIKADVGEKWIAPQGSYYHVPNAFTAFDQPLGRAIGSFAPQTVFVVEESTTSFGWLKIRTYLGDSWIQTNRN</sequence>
<feature type="signal peptide" evidence="1">
    <location>
        <begin position="1"/>
        <end position="22"/>
    </location>
</feature>
<organism evidence="2 3">
    <name type="scientific">Bacillus cereus</name>
    <dbReference type="NCBI Taxonomy" id="1396"/>
    <lineage>
        <taxon>Bacteria</taxon>
        <taxon>Bacillati</taxon>
        <taxon>Bacillota</taxon>
        <taxon>Bacilli</taxon>
        <taxon>Bacillales</taxon>
        <taxon>Bacillaceae</taxon>
        <taxon>Bacillus</taxon>
        <taxon>Bacillus cereus group</taxon>
    </lineage>
</organism>
<dbReference type="EMBL" id="NVDG01000019">
    <property type="protein sequence ID" value="PFU43522.1"/>
    <property type="molecule type" value="Genomic_DNA"/>
</dbReference>
<keyword evidence="1" id="KW-0732">Signal</keyword>